<dbReference type="RefSeq" id="WP_133092933.1">
    <property type="nucleotide sequence ID" value="NZ_CP038636.1"/>
</dbReference>
<feature type="domain" description="Zinc finger DksA/TraR C4-type" evidence="5">
    <location>
        <begin position="82"/>
        <end position="117"/>
    </location>
</feature>
<name>A0A4V1BZE3_9BURK</name>
<keyword evidence="3" id="KW-0862">Zinc</keyword>
<dbReference type="PANTHER" id="PTHR33823">
    <property type="entry name" value="RNA POLYMERASE-BINDING TRANSCRIPTION FACTOR DKSA-RELATED"/>
    <property type="match status" value="1"/>
</dbReference>
<keyword evidence="2" id="KW-0863">Zinc-finger</keyword>
<dbReference type="PANTHER" id="PTHR33823:SF4">
    <property type="entry name" value="GENERAL STRESS PROTEIN 16O"/>
    <property type="match status" value="1"/>
</dbReference>
<accession>A0A4V1BZE3</accession>
<evidence type="ECO:0000256" key="1">
    <source>
        <dbReference type="ARBA" id="ARBA00022723"/>
    </source>
</evidence>
<evidence type="ECO:0000256" key="4">
    <source>
        <dbReference type="PROSITE-ProRule" id="PRU00510"/>
    </source>
</evidence>
<proteinExistence type="predicted"/>
<dbReference type="EMBL" id="CP038636">
    <property type="protein sequence ID" value="QBY55022.1"/>
    <property type="molecule type" value="Genomic_DNA"/>
</dbReference>
<evidence type="ECO:0000256" key="3">
    <source>
        <dbReference type="ARBA" id="ARBA00022833"/>
    </source>
</evidence>
<dbReference type="Pfam" id="PF01258">
    <property type="entry name" value="zf-dskA_traR"/>
    <property type="match status" value="1"/>
</dbReference>
<dbReference type="SUPFAM" id="SSF57716">
    <property type="entry name" value="Glucocorticoid receptor-like (DNA-binding domain)"/>
    <property type="match status" value="1"/>
</dbReference>
<reference evidence="6 7" key="1">
    <citation type="submission" date="2019-03" db="EMBL/GenBank/DDBJ databases">
        <title>Efficiently degradation of phenoxyalkanoic acid herbicides by Cupriavidus oxalaticus strain X32.</title>
        <authorList>
            <person name="Sheng X."/>
        </authorList>
    </citation>
    <scope>NUCLEOTIDE SEQUENCE [LARGE SCALE GENOMIC DNA]</scope>
    <source>
        <strain evidence="6 7">X32</strain>
        <plasmid evidence="6 7">unnamed1</plasmid>
    </source>
</reference>
<dbReference type="OrthoDB" id="9811543at2"/>
<dbReference type="PROSITE" id="PS51128">
    <property type="entry name" value="ZF_DKSA_2"/>
    <property type="match status" value="1"/>
</dbReference>
<dbReference type="GO" id="GO:0008270">
    <property type="term" value="F:zinc ion binding"/>
    <property type="evidence" value="ECO:0007669"/>
    <property type="project" value="UniProtKB-KW"/>
</dbReference>
<evidence type="ECO:0000256" key="2">
    <source>
        <dbReference type="ARBA" id="ARBA00022771"/>
    </source>
</evidence>
<dbReference type="Proteomes" id="UP000295294">
    <property type="component" value="Plasmid unnamed1"/>
</dbReference>
<dbReference type="KEGG" id="cox:E0W60_28025"/>
<keyword evidence="6" id="KW-0614">Plasmid</keyword>
<dbReference type="Gene3D" id="1.20.120.910">
    <property type="entry name" value="DksA, coiled-coil domain"/>
    <property type="match status" value="1"/>
</dbReference>
<evidence type="ECO:0000313" key="7">
    <source>
        <dbReference type="Proteomes" id="UP000295294"/>
    </source>
</evidence>
<protein>
    <submittedName>
        <fullName evidence="6">TraR/DksA family transcriptional regulator</fullName>
    </submittedName>
</protein>
<keyword evidence="1" id="KW-0479">Metal-binding</keyword>
<dbReference type="AlphaFoldDB" id="A0A4V1BZE3"/>
<feature type="zinc finger region" description="dksA C4-type" evidence="4">
    <location>
        <begin position="87"/>
        <end position="111"/>
    </location>
</feature>
<organism evidence="6 7">
    <name type="scientific">Cupriavidus oxalaticus</name>
    <dbReference type="NCBI Taxonomy" id="96344"/>
    <lineage>
        <taxon>Bacteria</taxon>
        <taxon>Pseudomonadati</taxon>
        <taxon>Pseudomonadota</taxon>
        <taxon>Betaproteobacteria</taxon>
        <taxon>Burkholderiales</taxon>
        <taxon>Burkholderiaceae</taxon>
        <taxon>Cupriavidus</taxon>
    </lineage>
</organism>
<evidence type="ECO:0000259" key="5">
    <source>
        <dbReference type="Pfam" id="PF01258"/>
    </source>
</evidence>
<geneLocation type="plasmid" evidence="6">
    <name>unnamed1</name>
</geneLocation>
<gene>
    <name evidence="6" type="ORF">E0W60_28025</name>
</gene>
<dbReference type="InterPro" id="IPR000962">
    <property type="entry name" value="Znf_DskA_TraR"/>
</dbReference>
<evidence type="ECO:0000313" key="6">
    <source>
        <dbReference type="EMBL" id="QBY55022.1"/>
    </source>
</evidence>
<sequence>MKGLTKEELGKLAAQMDAEESRIRAIAGTADSPVVTPTQREHLDDGEVADVKTVQRQGDAMLKHYRMQLADIEAAQSRMRSGQYGVCVDCQQAIPFPRLLACPTAMRCTPCQNLHEQPITARRCSHDYSSPS</sequence>